<dbReference type="AlphaFoldDB" id="A0AAV5WY76"/>
<protein>
    <submittedName>
        <fullName evidence="1">Uncharacterized protein</fullName>
    </submittedName>
</protein>
<feature type="non-terminal residue" evidence="1">
    <location>
        <position position="82"/>
    </location>
</feature>
<comment type="caution">
    <text evidence="1">The sequence shown here is derived from an EMBL/GenBank/DDBJ whole genome shotgun (WGS) entry which is preliminary data.</text>
</comment>
<reference evidence="1" key="1">
    <citation type="submission" date="2023-10" db="EMBL/GenBank/DDBJ databases">
        <title>Genome assembly of Pristionchus species.</title>
        <authorList>
            <person name="Yoshida K."/>
            <person name="Sommer R.J."/>
        </authorList>
    </citation>
    <scope>NUCLEOTIDE SEQUENCE</scope>
    <source>
        <strain evidence="1">RS5133</strain>
    </source>
</reference>
<sequence>DENDGRLRLTGMLSRPDKVTPRAHTQHEAASKVTFRMNNEGCVKAVSGHEAHQWVATCQVKVVQRLLHAGERGSNFVLLSNV</sequence>
<evidence type="ECO:0000313" key="1">
    <source>
        <dbReference type="EMBL" id="GMT36455.1"/>
    </source>
</evidence>
<gene>
    <name evidence="1" type="ORF">PFISCL1PPCAC_27752</name>
</gene>
<dbReference type="EMBL" id="BTSY01000007">
    <property type="protein sequence ID" value="GMT36455.1"/>
    <property type="molecule type" value="Genomic_DNA"/>
</dbReference>
<organism evidence="1 2">
    <name type="scientific">Pristionchus fissidentatus</name>
    <dbReference type="NCBI Taxonomy" id="1538716"/>
    <lineage>
        <taxon>Eukaryota</taxon>
        <taxon>Metazoa</taxon>
        <taxon>Ecdysozoa</taxon>
        <taxon>Nematoda</taxon>
        <taxon>Chromadorea</taxon>
        <taxon>Rhabditida</taxon>
        <taxon>Rhabditina</taxon>
        <taxon>Diplogasteromorpha</taxon>
        <taxon>Diplogasteroidea</taxon>
        <taxon>Neodiplogasteridae</taxon>
        <taxon>Pristionchus</taxon>
    </lineage>
</organism>
<accession>A0AAV5WY76</accession>
<feature type="non-terminal residue" evidence="1">
    <location>
        <position position="1"/>
    </location>
</feature>
<name>A0AAV5WY76_9BILA</name>
<proteinExistence type="predicted"/>
<dbReference type="Proteomes" id="UP001432322">
    <property type="component" value="Unassembled WGS sequence"/>
</dbReference>
<keyword evidence="2" id="KW-1185">Reference proteome</keyword>
<evidence type="ECO:0000313" key="2">
    <source>
        <dbReference type="Proteomes" id="UP001432322"/>
    </source>
</evidence>